<keyword evidence="1" id="KW-0812">Transmembrane</keyword>
<feature type="transmembrane region" description="Helical" evidence="1">
    <location>
        <begin position="223"/>
        <end position="246"/>
    </location>
</feature>
<evidence type="ECO:0000256" key="1">
    <source>
        <dbReference type="SAM" id="Phobius"/>
    </source>
</evidence>
<evidence type="ECO:0000313" key="2">
    <source>
        <dbReference type="EMBL" id="KDO20851.1"/>
    </source>
</evidence>
<protein>
    <submittedName>
        <fullName evidence="2">Uncharacterized protein</fullName>
    </submittedName>
</protein>
<dbReference type="PANTHER" id="PTHR32251">
    <property type="entry name" value="3-OXO-5-ALPHA-STEROID 4-DEHYDROGENASE"/>
    <property type="match status" value="1"/>
</dbReference>
<dbReference type="RefSeq" id="XP_012208429.1">
    <property type="nucleotide sequence ID" value="XM_012353039.1"/>
</dbReference>
<feature type="transmembrane region" description="Helical" evidence="1">
    <location>
        <begin position="40"/>
        <end position="56"/>
    </location>
</feature>
<keyword evidence="1" id="KW-0472">Membrane</keyword>
<accession>A0A067C2S5</accession>
<gene>
    <name evidence="2" type="ORF">SPRG_14082</name>
</gene>
<feature type="transmembrane region" description="Helical" evidence="1">
    <location>
        <begin position="62"/>
        <end position="84"/>
    </location>
</feature>
<keyword evidence="1" id="KW-1133">Transmembrane helix</keyword>
<feature type="transmembrane region" description="Helical" evidence="1">
    <location>
        <begin position="6"/>
        <end position="28"/>
    </location>
</feature>
<dbReference type="KEGG" id="spar:SPRG_14082"/>
<organism evidence="2 3">
    <name type="scientific">Saprolegnia parasitica (strain CBS 223.65)</name>
    <dbReference type="NCBI Taxonomy" id="695850"/>
    <lineage>
        <taxon>Eukaryota</taxon>
        <taxon>Sar</taxon>
        <taxon>Stramenopiles</taxon>
        <taxon>Oomycota</taxon>
        <taxon>Saprolegniomycetes</taxon>
        <taxon>Saprolegniales</taxon>
        <taxon>Saprolegniaceae</taxon>
        <taxon>Saprolegnia</taxon>
    </lineage>
</organism>
<dbReference type="Proteomes" id="UP000030745">
    <property type="component" value="Unassembled WGS sequence"/>
</dbReference>
<reference evidence="2 3" key="1">
    <citation type="journal article" date="2013" name="PLoS Genet.">
        <title>Distinctive expansion of potential virulence genes in the genome of the oomycete fish pathogen Saprolegnia parasitica.</title>
        <authorList>
            <person name="Jiang R.H."/>
            <person name="de Bruijn I."/>
            <person name="Haas B.J."/>
            <person name="Belmonte R."/>
            <person name="Lobach L."/>
            <person name="Christie J."/>
            <person name="van den Ackerveken G."/>
            <person name="Bottin A."/>
            <person name="Bulone V."/>
            <person name="Diaz-Moreno S.M."/>
            <person name="Dumas B."/>
            <person name="Fan L."/>
            <person name="Gaulin E."/>
            <person name="Govers F."/>
            <person name="Grenville-Briggs L.J."/>
            <person name="Horner N.R."/>
            <person name="Levin J.Z."/>
            <person name="Mammella M."/>
            <person name="Meijer H.J."/>
            <person name="Morris P."/>
            <person name="Nusbaum C."/>
            <person name="Oome S."/>
            <person name="Phillips A.J."/>
            <person name="van Rooyen D."/>
            <person name="Rzeszutek E."/>
            <person name="Saraiva M."/>
            <person name="Secombes C.J."/>
            <person name="Seidl M.F."/>
            <person name="Snel B."/>
            <person name="Stassen J.H."/>
            <person name="Sykes S."/>
            <person name="Tripathy S."/>
            <person name="van den Berg H."/>
            <person name="Vega-Arreguin J.C."/>
            <person name="Wawra S."/>
            <person name="Young S.K."/>
            <person name="Zeng Q."/>
            <person name="Dieguez-Uribeondo J."/>
            <person name="Russ C."/>
            <person name="Tyler B.M."/>
            <person name="van West P."/>
        </authorList>
    </citation>
    <scope>NUCLEOTIDE SEQUENCE [LARGE SCALE GENOMIC DNA]</scope>
    <source>
        <strain evidence="2 3">CBS 223.65</strain>
    </source>
</reference>
<dbReference type="Pfam" id="PF06966">
    <property type="entry name" value="DUF1295"/>
    <property type="match status" value="1"/>
</dbReference>
<keyword evidence="3" id="KW-1185">Reference proteome</keyword>
<dbReference type="EMBL" id="KK583301">
    <property type="protein sequence ID" value="KDO20851.1"/>
    <property type="molecule type" value="Genomic_DNA"/>
</dbReference>
<dbReference type="OrthoDB" id="201504at2759"/>
<evidence type="ECO:0000313" key="3">
    <source>
        <dbReference type="Proteomes" id="UP000030745"/>
    </source>
</evidence>
<dbReference type="GO" id="GO:0016020">
    <property type="term" value="C:membrane"/>
    <property type="evidence" value="ECO:0007669"/>
    <property type="project" value="TreeGrafter"/>
</dbReference>
<dbReference type="PANTHER" id="PTHR32251:SF23">
    <property type="entry name" value="3-OXO-5-ALPHA-STEROID 4-DEHYDROGENASE (DUF1295)"/>
    <property type="match status" value="1"/>
</dbReference>
<dbReference type="GeneID" id="24135910"/>
<sequence length="278" mass="31993">MTDDDFDVAAIGLNVAFQLSWMTLMYLINMARSNGSMVDFGWPSGFTAMAVMYYVYGPGVHVHRALLSALYVFCGVRFMCGWVLRGHLTREDHRWDHWRAHWRTHGGFFGSHSMAVNFFCFYHCQSLTNIVFMSVPLHVAATNTAPELSAFELVGLGLWVLGFLIENVADHQLDQWKQRKLQGGVMREGLWRYSRHPNYFGEFLLWIAYAVMAWPAASSLWTQTLLLLLPCVAYYYLVYFTGAWMAEQVSLKKRGAPYAEYQAETSMLVPWFPKPHRG</sequence>
<feature type="transmembrane region" description="Helical" evidence="1">
    <location>
        <begin position="199"/>
        <end position="217"/>
    </location>
</feature>
<dbReference type="OMA" id="TREDHRW"/>
<name>A0A067C2S5_SAPPC</name>
<dbReference type="InterPro" id="IPR010721">
    <property type="entry name" value="UstE-like"/>
</dbReference>
<dbReference type="AlphaFoldDB" id="A0A067C2S5"/>
<proteinExistence type="predicted"/>
<dbReference type="PROSITE" id="PS50244">
    <property type="entry name" value="S5A_REDUCTASE"/>
    <property type="match status" value="1"/>
</dbReference>
<dbReference type="VEuPathDB" id="FungiDB:SPRG_14082"/>
<dbReference type="Gene3D" id="1.20.120.1630">
    <property type="match status" value="1"/>
</dbReference>